<reference evidence="1" key="2">
    <citation type="submission" date="2020-11" db="EMBL/GenBank/DDBJ databases">
        <authorList>
            <person name="McCartney M.A."/>
            <person name="Auch B."/>
            <person name="Kono T."/>
            <person name="Mallez S."/>
            <person name="Becker A."/>
            <person name="Gohl D.M."/>
            <person name="Silverstein K.A.T."/>
            <person name="Koren S."/>
            <person name="Bechman K.B."/>
            <person name="Herman A."/>
            <person name="Abrahante J.E."/>
            <person name="Garbe J."/>
        </authorList>
    </citation>
    <scope>NUCLEOTIDE SEQUENCE</scope>
    <source>
        <strain evidence="1">Duluth1</strain>
        <tissue evidence="1">Whole animal</tissue>
    </source>
</reference>
<gene>
    <name evidence="1" type="ORF">DPMN_176225</name>
</gene>
<reference evidence="1" key="1">
    <citation type="journal article" date="2019" name="bioRxiv">
        <title>The Genome of the Zebra Mussel, Dreissena polymorpha: A Resource for Invasive Species Research.</title>
        <authorList>
            <person name="McCartney M.A."/>
            <person name="Auch B."/>
            <person name="Kono T."/>
            <person name="Mallez S."/>
            <person name="Zhang Y."/>
            <person name="Obille A."/>
            <person name="Becker A."/>
            <person name="Abrahante J.E."/>
            <person name="Garbe J."/>
            <person name="Badalamenti J.P."/>
            <person name="Herman A."/>
            <person name="Mangelson H."/>
            <person name="Liachko I."/>
            <person name="Sullivan S."/>
            <person name="Sone E.D."/>
            <person name="Koren S."/>
            <person name="Silverstein K.A.T."/>
            <person name="Beckman K.B."/>
            <person name="Gohl D.M."/>
        </authorList>
    </citation>
    <scope>NUCLEOTIDE SEQUENCE</scope>
    <source>
        <strain evidence="1">Duluth1</strain>
        <tissue evidence="1">Whole animal</tissue>
    </source>
</reference>
<dbReference type="Proteomes" id="UP000828390">
    <property type="component" value="Unassembled WGS sequence"/>
</dbReference>
<dbReference type="EMBL" id="JAIWYP010000009">
    <property type="protein sequence ID" value="KAH3774832.1"/>
    <property type="molecule type" value="Genomic_DNA"/>
</dbReference>
<evidence type="ECO:0000313" key="1">
    <source>
        <dbReference type="EMBL" id="KAH3774832.1"/>
    </source>
</evidence>
<accession>A0A9D4IJF8</accession>
<sequence>MSYRARQKVYMLRYKLKTAGYAESYLNEDLTKTRDELLFKARNFFKLGKVDGVLTSDGTILIQDKSQTITRLESQYDCDNFTQKLK</sequence>
<protein>
    <submittedName>
        <fullName evidence="1">Uncharacterized protein</fullName>
    </submittedName>
</protein>
<evidence type="ECO:0000313" key="2">
    <source>
        <dbReference type="Proteomes" id="UP000828390"/>
    </source>
</evidence>
<name>A0A9D4IJF8_DREPO</name>
<dbReference type="AlphaFoldDB" id="A0A9D4IJF8"/>
<comment type="caution">
    <text evidence="1">The sequence shown here is derived from an EMBL/GenBank/DDBJ whole genome shotgun (WGS) entry which is preliminary data.</text>
</comment>
<proteinExistence type="predicted"/>
<keyword evidence="2" id="KW-1185">Reference proteome</keyword>
<organism evidence="1 2">
    <name type="scientific">Dreissena polymorpha</name>
    <name type="common">Zebra mussel</name>
    <name type="synonym">Mytilus polymorpha</name>
    <dbReference type="NCBI Taxonomy" id="45954"/>
    <lineage>
        <taxon>Eukaryota</taxon>
        <taxon>Metazoa</taxon>
        <taxon>Spiralia</taxon>
        <taxon>Lophotrochozoa</taxon>
        <taxon>Mollusca</taxon>
        <taxon>Bivalvia</taxon>
        <taxon>Autobranchia</taxon>
        <taxon>Heteroconchia</taxon>
        <taxon>Euheterodonta</taxon>
        <taxon>Imparidentia</taxon>
        <taxon>Neoheterodontei</taxon>
        <taxon>Myida</taxon>
        <taxon>Dreissenoidea</taxon>
        <taxon>Dreissenidae</taxon>
        <taxon>Dreissena</taxon>
    </lineage>
</organism>